<sequence>MFRKFDQSSVTGKSQVKSSVQRGIRNSIVEQYPNLEEEIEDLLPKKEPLFVVKCANHVSLVASGHNFVPLFFQVRDGPFVPTLRTLHQFPDLLPKYRVDRGAIRFVLSGANIMAPGLTSAGGQMDDVDANAVVGIFAEGKEHALAIGVTLSSTTDIRETNKGIAVENTHYLNDGLWHTLSVE</sequence>
<gene>
    <name evidence="5" type="ORF">KFE25_009412</name>
</gene>
<evidence type="ECO:0000256" key="2">
    <source>
        <dbReference type="ARBA" id="ARBA00022490"/>
    </source>
</evidence>
<dbReference type="Pfam" id="PF01472">
    <property type="entry name" value="PUA"/>
    <property type="match status" value="1"/>
</dbReference>
<evidence type="ECO:0000259" key="4">
    <source>
        <dbReference type="SMART" id="SM00359"/>
    </source>
</evidence>
<dbReference type="CDD" id="cd21155">
    <property type="entry name" value="PUA_MCTS-1-like"/>
    <property type="match status" value="1"/>
</dbReference>
<dbReference type="Proteomes" id="UP000751190">
    <property type="component" value="Unassembled WGS sequence"/>
</dbReference>
<evidence type="ECO:0000256" key="1">
    <source>
        <dbReference type="ARBA" id="ARBA00004496"/>
    </source>
</evidence>
<dbReference type="CDD" id="cd11609">
    <property type="entry name" value="MCT1_N"/>
    <property type="match status" value="1"/>
</dbReference>
<comment type="caution">
    <text evidence="5">The sequence shown here is derived from an EMBL/GenBank/DDBJ whole genome shotgun (WGS) entry which is preliminary data.</text>
</comment>
<dbReference type="SUPFAM" id="SSF88697">
    <property type="entry name" value="PUA domain-like"/>
    <property type="match status" value="1"/>
</dbReference>
<dbReference type="InterPro" id="IPR004521">
    <property type="entry name" value="Uncharacterised_CHP00451"/>
</dbReference>
<dbReference type="SMART" id="SM00359">
    <property type="entry name" value="PUA"/>
    <property type="match status" value="1"/>
</dbReference>
<keyword evidence="2 3" id="KW-0963">Cytoplasm</keyword>
<dbReference type="Gene3D" id="3.10.400.20">
    <property type="match status" value="1"/>
</dbReference>
<dbReference type="NCBIfam" id="TIGR00451">
    <property type="entry name" value="unchar_dom_2"/>
    <property type="match status" value="1"/>
</dbReference>
<proteinExistence type="predicted"/>
<dbReference type="GO" id="GO:0003723">
    <property type="term" value="F:RNA binding"/>
    <property type="evidence" value="ECO:0007669"/>
    <property type="project" value="InterPro"/>
</dbReference>
<dbReference type="EMBL" id="JAGTXO010000001">
    <property type="protein sequence ID" value="KAG8470991.1"/>
    <property type="molecule type" value="Genomic_DNA"/>
</dbReference>
<feature type="domain" description="PUA" evidence="4">
    <location>
        <begin position="94"/>
        <end position="172"/>
    </location>
</feature>
<comment type="subcellular location">
    <subcellularLocation>
        <location evidence="1 3">Cytoplasm</location>
    </subcellularLocation>
</comment>
<keyword evidence="6" id="KW-1185">Reference proteome</keyword>
<dbReference type="GO" id="GO:0005737">
    <property type="term" value="C:cytoplasm"/>
    <property type="evidence" value="ECO:0007669"/>
    <property type="project" value="UniProtKB-SubCell"/>
</dbReference>
<name>A0A8J6CHB9_DIALT</name>
<dbReference type="Pfam" id="PF17832">
    <property type="entry name" value="Pre-PUA"/>
    <property type="match status" value="1"/>
</dbReference>
<protein>
    <recommendedName>
        <fullName evidence="4">PUA domain-containing protein</fullName>
    </recommendedName>
</protein>
<evidence type="ECO:0000313" key="6">
    <source>
        <dbReference type="Proteomes" id="UP000751190"/>
    </source>
</evidence>
<dbReference type="AlphaFoldDB" id="A0A8J6CHB9"/>
<dbReference type="InterPro" id="IPR002478">
    <property type="entry name" value="PUA"/>
</dbReference>
<dbReference type="OrthoDB" id="10249667at2759"/>
<dbReference type="PANTHER" id="PTHR22798:SF0">
    <property type="entry name" value="MALIGNANT T-CELL-AMPLIFIED SEQUENCE 1"/>
    <property type="match status" value="1"/>
</dbReference>
<dbReference type="PIRSF" id="PIRSF005067">
    <property type="entry name" value="Tma_RNA-bind_prd"/>
    <property type="match status" value="1"/>
</dbReference>
<evidence type="ECO:0000256" key="3">
    <source>
        <dbReference type="PIRNR" id="PIRNR005067"/>
    </source>
</evidence>
<dbReference type="InterPro" id="IPR015947">
    <property type="entry name" value="PUA-like_sf"/>
</dbReference>
<evidence type="ECO:0000313" key="5">
    <source>
        <dbReference type="EMBL" id="KAG8470991.1"/>
    </source>
</evidence>
<dbReference type="PROSITE" id="PS50890">
    <property type="entry name" value="PUA"/>
    <property type="match status" value="1"/>
</dbReference>
<reference evidence="5" key="1">
    <citation type="submission" date="2021-05" db="EMBL/GenBank/DDBJ databases">
        <title>The genome of the haptophyte Pavlova lutheri (Diacronema luteri, Pavlovales) - a model for lipid biosynthesis in eukaryotic algae.</title>
        <authorList>
            <person name="Hulatt C.J."/>
            <person name="Posewitz M.C."/>
        </authorList>
    </citation>
    <scope>NUCLEOTIDE SEQUENCE</scope>
    <source>
        <strain evidence="5">NIVA-4/92</strain>
    </source>
</reference>
<dbReference type="PANTHER" id="PTHR22798">
    <property type="entry name" value="MCT-1 PROTEIN"/>
    <property type="match status" value="1"/>
</dbReference>
<dbReference type="GO" id="GO:0001731">
    <property type="term" value="P:formation of translation preinitiation complex"/>
    <property type="evidence" value="ECO:0007669"/>
    <property type="project" value="TreeGrafter"/>
</dbReference>
<dbReference type="InterPro" id="IPR041366">
    <property type="entry name" value="Pre-PUA"/>
</dbReference>
<accession>A0A8J6CHB9</accession>
<dbReference type="InterPro" id="IPR016437">
    <property type="entry name" value="MCT-1/Tma20"/>
</dbReference>
<dbReference type="OMA" id="GVENIHY"/>
<organism evidence="5 6">
    <name type="scientific">Diacronema lutheri</name>
    <name type="common">Unicellular marine alga</name>
    <name type="synonym">Monochrysis lutheri</name>
    <dbReference type="NCBI Taxonomy" id="2081491"/>
    <lineage>
        <taxon>Eukaryota</taxon>
        <taxon>Haptista</taxon>
        <taxon>Haptophyta</taxon>
        <taxon>Pavlovophyceae</taxon>
        <taxon>Pavlovales</taxon>
        <taxon>Pavlovaceae</taxon>
        <taxon>Diacronema</taxon>
    </lineage>
</organism>
<dbReference type="FunFam" id="3.10.400.20:FF:000001">
    <property type="entry name" value="Malignant T-cell-amplified sequence 1"/>
    <property type="match status" value="1"/>
</dbReference>